<dbReference type="EMBL" id="CM035415">
    <property type="protein sequence ID" value="KAH7427716.1"/>
    <property type="molecule type" value="Genomic_DNA"/>
</dbReference>
<feature type="chain" id="PRO_5035852415" evidence="1">
    <location>
        <begin position="25"/>
        <end position="52"/>
    </location>
</feature>
<evidence type="ECO:0000313" key="2">
    <source>
        <dbReference type="EMBL" id="KAH7427716.1"/>
    </source>
</evidence>
<dbReference type="Proteomes" id="UP000825935">
    <property type="component" value="Chromosome 10"/>
</dbReference>
<sequence>MMMTRHWRFLCSLAVHLGTRPLLTHIFCSHPLINIFTCKAHHVKTCLSSHLP</sequence>
<keyword evidence="1" id="KW-0732">Signal</keyword>
<organism evidence="2 3">
    <name type="scientific">Ceratopteris richardii</name>
    <name type="common">Triangle waterfern</name>
    <dbReference type="NCBI Taxonomy" id="49495"/>
    <lineage>
        <taxon>Eukaryota</taxon>
        <taxon>Viridiplantae</taxon>
        <taxon>Streptophyta</taxon>
        <taxon>Embryophyta</taxon>
        <taxon>Tracheophyta</taxon>
        <taxon>Polypodiopsida</taxon>
        <taxon>Polypodiidae</taxon>
        <taxon>Polypodiales</taxon>
        <taxon>Pteridineae</taxon>
        <taxon>Pteridaceae</taxon>
        <taxon>Parkerioideae</taxon>
        <taxon>Ceratopteris</taxon>
    </lineage>
</organism>
<feature type="signal peptide" evidence="1">
    <location>
        <begin position="1"/>
        <end position="24"/>
    </location>
</feature>
<reference evidence="2" key="1">
    <citation type="submission" date="2021-08" db="EMBL/GenBank/DDBJ databases">
        <title>WGS assembly of Ceratopteris richardii.</title>
        <authorList>
            <person name="Marchant D.B."/>
            <person name="Chen G."/>
            <person name="Jenkins J."/>
            <person name="Shu S."/>
            <person name="Leebens-Mack J."/>
            <person name="Grimwood J."/>
            <person name="Schmutz J."/>
            <person name="Soltis P."/>
            <person name="Soltis D."/>
            <person name="Chen Z.-H."/>
        </authorList>
    </citation>
    <scope>NUCLEOTIDE SEQUENCE</scope>
    <source>
        <strain evidence="2">Whitten #5841</strain>
        <tissue evidence="2">Leaf</tissue>
    </source>
</reference>
<accession>A0A8T2U1C5</accession>
<protein>
    <submittedName>
        <fullName evidence="2">Uncharacterized protein</fullName>
    </submittedName>
</protein>
<proteinExistence type="predicted"/>
<evidence type="ECO:0000313" key="3">
    <source>
        <dbReference type="Proteomes" id="UP000825935"/>
    </source>
</evidence>
<dbReference type="AlphaFoldDB" id="A0A8T2U1C5"/>
<keyword evidence="3" id="KW-1185">Reference proteome</keyword>
<comment type="caution">
    <text evidence="2">The sequence shown here is derived from an EMBL/GenBank/DDBJ whole genome shotgun (WGS) entry which is preliminary data.</text>
</comment>
<name>A0A8T2U1C5_CERRI</name>
<gene>
    <name evidence="2" type="ORF">KP509_10G056700</name>
</gene>
<evidence type="ECO:0000256" key="1">
    <source>
        <dbReference type="SAM" id="SignalP"/>
    </source>
</evidence>